<feature type="compositionally biased region" description="Low complexity" evidence="1">
    <location>
        <begin position="739"/>
        <end position="749"/>
    </location>
</feature>
<feature type="compositionally biased region" description="Polar residues" evidence="1">
    <location>
        <begin position="885"/>
        <end position="894"/>
    </location>
</feature>
<accession>A0A2A9MCD2</accession>
<dbReference type="GeneID" id="40310109"/>
<feature type="region of interest" description="Disordered" evidence="1">
    <location>
        <begin position="426"/>
        <end position="449"/>
    </location>
</feature>
<gene>
    <name evidence="3" type="ORF">BESB_051800</name>
</gene>
<feature type="compositionally biased region" description="Pro residues" evidence="1">
    <location>
        <begin position="1234"/>
        <end position="1249"/>
    </location>
</feature>
<feature type="compositionally biased region" description="Acidic residues" evidence="1">
    <location>
        <begin position="67"/>
        <end position="79"/>
    </location>
</feature>
<feature type="compositionally biased region" description="Polar residues" evidence="1">
    <location>
        <begin position="1402"/>
        <end position="1411"/>
    </location>
</feature>
<dbReference type="SUPFAM" id="SSF51206">
    <property type="entry name" value="cAMP-binding domain-like"/>
    <property type="match status" value="2"/>
</dbReference>
<feature type="region of interest" description="Disordered" evidence="1">
    <location>
        <begin position="1128"/>
        <end position="1157"/>
    </location>
</feature>
<feature type="compositionally biased region" description="Low complexity" evidence="1">
    <location>
        <begin position="903"/>
        <end position="920"/>
    </location>
</feature>
<dbReference type="InterPro" id="IPR018488">
    <property type="entry name" value="cNMP-bd_CS"/>
</dbReference>
<feature type="region of interest" description="Disordered" evidence="1">
    <location>
        <begin position="26"/>
        <end position="79"/>
    </location>
</feature>
<dbReference type="OrthoDB" id="332155at2759"/>
<keyword evidence="4" id="KW-1185">Reference proteome</keyword>
<evidence type="ECO:0000313" key="3">
    <source>
        <dbReference type="EMBL" id="PFH35529.1"/>
    </source>
</evidence>
<feature type="region of interest" description="Disordered" evidence="1">
    <location>
        <begin position="1047"/>
        <end position="1095"/>
    </location>
</feature>
<dbReference type="PROSITE" id="PS50042">
    <property type="entry name" value="CNMP_BINDING_3"/>
    <property type="match status" value="1"/>
</dbReference>
<reference evidence="3 4" key="1">
    <citation type="submission" date="2017-09" db="EMBL/GenBank/DDBJ databases">
        <title>Genome sequencing of Besnoitia besnoiti strain Bb-Ger1.</title>
        <authorList>
            <person name="Schares G."/>
            <person name="Venepally P."/>
            <person name="Lorenzi H.A."/>
        </authorList>
    </citation>
    <scope>NUCLEOTIDE SEQUENCE [LARGE SCALE GENOMIC DNA]</scope>
    <source>
        <strain evidence="3 4">Bb-Ger1</strain>
    </source>
</reference>
<name>A0A2A9MCD2_BESBE</name>
<feature type="compositionally biased region" description="Low complexity" evidence="1">
    <location>
        <begin position="1174"/>
        <end position="1189"/>
    </location>
</feature>
<feature type="compositionally biased region" description="Low complexity" evidence="1">
    <location>
        <begin position="1385"/>
        <end position="1397"/>
    </location>
</feature>
<organism evidence="3 4">
    <name type="scientific">Besnoitia besnoiti</name>
    <name type="common">Apicomplexan protozoan</name>
    <dbReference type="NCBI Taxonomy" id="94643"/>
    <lineage>
        <taxon>Eukaryota</taxon>
        <taxon>Sar</taxon>
        <taxon>Alveolata</taxon>
        <taxon>Apicomplexa</taxon>
        <taxon>Conoidasida</taxon>
        <taxon>Coccidia</taxon>
        <taxon>Eucoccidiorida</taxon>
        <taxon>Eimeriorina</taxon>
        <taxon>Sarcocystidae</taxon>
        <taxon>Besnoitia</taxon>
    </lineage>
</organism>
<comment type="caution">
    <text evidence="3">The sequence shown here is derived from an EMBL/GenBank/DDBJ whole genome shotgun (WGS) entry which is preliminary data.</text>
</comment>
<feature type="region of interest" description="Disordered" evidence="1">
    <location>
        <begin position="862"/>
        <end position="977"/>
    </location>
</feature>
<dbReference type="InterPro" id="IPR000595">
    <property type="entry name" value="cNMP-bd_dom"/>
</dbReference>
<dbReference type="PROSITE" id="PS00889">
    <property type="entry name" value="CNMP_BINDING_2"/>
    <property type="match status" value="1"/>
</dbReference>
<protein>
    <submittedName>
        <fullName evidence="3">Cyclic nucleotide-binding domain-containing protein</fullName>
    </submittedName>
</protein>
<dbReference type="KEGG" id="bbes:BESB_051800"/>
<sequence>MEPSDHAARGGGSPSACPSFCLPSASSALSSTSLPSSFASSSSSSSGAAHVAGPGAPPAGKGVPQENPEESADASDDDGDQETVFYETLQLLNTHPTERTAADVRRIQELAKGNKFFEELDADVSFELCRQMTYLEVEANRVIFHKGDAADAWYLILYGSAGVYVNELSREAAAATAAAALAAAAGDADAAASERPSVTAKKRSFGVRYSDEAEDAEYDSSLDFSRIDLKNCVAVLGAGDSFGELGLIRNDVRSAALITKTACAFLTLDKASFDRCLRVSLQRKTDEKVRCLRAVLPGARDLRRLLVEQMSYFFHWDKYPQGFIFAREGTRADALYFVLEGDCALLDRRRRRPDDFGTFNPLGREQLPPPGKLDEVVSQIQSEMDQHARGDSSASCSASYAFLPTPAWPPFDCSAHVSPPVAQPAPAAAAAAPQPLRPGSAFRAASPSARGSRRASRACVSAGCERAFGRGSAREAPRPSARTKAAGERRLAGDPFLSCEEVTVGLLGHGAILGAASVLFDRDEPLTVAAHSTCVAAFRISRDDVYRHLPAKVQEALRELSLVLLLHIRSRAQHQHAQLKRLERSLSLRGAQAASDREVAFSRDDDLHAAAHAVRRRSRSARLSPSAPSPSGRWSRPSPGATCGGVEADSSREDEPQSPPSGLSLAFSPFISPQKEAALLSQTARHEPLTDRFERFTNSLVEFQPHKSVLTRAALLAFWQSRAGDASAAGCPPSPRSGPATSPLKASSPSLPPPDAASCASDARRLSSSACSASSFRPRSLPPANAPSSTPPQDGLPFLCSSPPYSLAAAKSTSCSCPALPGVSPKPLEAPKVPPAACPRSSQGAASSPFCVFLPEHPSASLAASGASPLARQESHASTAAAPSLTVSSASPSRGHSVLRGVSSASAPPASAGDPSASAAPRRDRQEASATAAWAPEPQRPVRGGGAREQGTDAAPRGSAFGPRAGADDGRGGRPMSQVRCASLPVLGLQGKPRGDVAASTYRLILSIPVDRPPPPKLSDASLAYFFTEISRDAVAINDQWSCSSAVPAVPRRGRGDEKRQSRKKTQASEGELASALIANPQKTMNRSGASHSRSAAPILARGTLPPFAIPRKGQISGSGLPAVPAYDRSRGAGGAQTPGGTRGATTAQHSRARRPFADADRLLVAVPLDSLRAAADSPPLPSPTTAAAVRRARHIQQQQLEKMIKDGEERLDEDLRRQTGAEQPPAPSSSEPPHAPSSSAPPPSPALPNPTQTLRPMYAACIRGGPPPASPKDLSGGKGPAPHLDAPPGISAHPRGAVAAAPPRLLSARLPSSSPALASPPTGNPSSVLSDSAAAAVVAAASAGLAAAAALGVMDKPASSHARRCAPASLCPAAPGSAEGGAPGENASSSGEASGEVRLGSSLQAWSPSPGSHIRRKPEGMWDVCTRLVSAPAIEIQRPSTPGVQASFPLSRAETAHEPADRLTSRRLTIPRLETQNLLENLSGSPGGQGNTREAKLVALSGGRPTTSAGGIGSSLALRASLCGGTDLASRRSRLGLMSAGKGREMARLMRERPRGATDSHAGAGGDRGISLRGVAPRTQGRVSRWAVRPTH</sequence>
<feature type="compositionally biased region" description="Gly residues" evidence="1">
    <location>
        <begin position="1132"/>
        <end position="1143"/>
    </location>
</feature>
<feature type="region of interest" description="Disordered" evidence="1">
    <location>
        <begin position="611"/>
        <end position="667"/>
    </location>
</feature>
<feature type="compositionally biased region" description="Low complexity" evidence="1">
    <location>
        <begin position="621"/>
        <end position="641"/>
    </location>
</feature>
<dbReference type="PANTHER" id="PTHR23011">
    <property type="entry name" value="CYCLIC NUCLEOTIDE-BINDING DOMAIN CONTAINING PROTEIN"/>
    <property type="match status" value="1"/>
</dbReference>
<feature type="domain" description="Cyclic nucleotide-binding" evidence="2">
    <location>
        <begin position="116"/>
        <end position="277"/>
    </location>
</feature>
<dbReference type="Gene3D" id="2.60.120.10">
    <property type="entry name" value="Jelly Rolls"/>
    <property type="match status" value="2"/>
</dbReference>
<dbReference type="PANTHER" id="PTHR23011:SF28">
    <property type="entry name" value="CYCLIC NUCLEOTIDE-BINDING DOMAIN CONTAINING PROTEIN"/>
    <property type="match status" value="1"/>
</dbReference>
<feature type="region of interest" description="Disordered" evidence="1">
    <location>
        <begin position="773"/>
        <end position="795"/>
    </location>
</feature>
<feature type="compositionally biased region" description="Low complexity" evidence="1">
    <location>
        <begin position="26"/>
        <end position="54"/>
    </location>
</feature>
<evidence type="ECO:0000256" key="1">
    <source>
        <dbReference type="SAM" id="MobiDB-lite"/>
    </source>
</evidence>
<feature type="region of interest" description="Disordered" evidence="1">
    <location>
        <begin position="726"/>
        <end position="760"/>
    </location>
</feature>
<dbReference type="CDD" id="cd00038">
    <property type="entry name" value="CAP_ED"/>
    <property type="match status" value="1"/>
</dbReference>
<evidence type="ECO:0000313" key="4">
    <source>
        <dbReference type="Proteomes" id="UP000224006"/>
    </source>
</evidence>
<dbReference type="SMART" id="SM00100">
    <property type="entry name" value="cNMP"/>
    <property type="match status" value="1"/>
</dbReference>
<feature type="region of interest" description="Disordered" evidence="1">
    <location>
        <begin position="1554"/>
        <end position="1593"/>
    </location>
</feature>
<dbReference type="EMBL" id="NWUJ01000004">
    <property type="protein sequence ID" value="PFH35529.1"/>
    <property type="molecule type" value="Genomic_DNA"/>
</dbReference>
<dbReference type="InterPro" id="IPR018490">
    <property type="entry name" value="cNMP-bd_dom_sf"/>
</dbReference>
<dbReference type="Proteomes" id="UP000224006">
    <property type="component" value="Chromosome IV"/>
</dbReference>
<feature type="region of interest" description="Disordered" evidence="1">
    <location>
        <begin position="1174"/>
        <end position="1196"/>
    </location>
</feature>
<feature type="region of interest" description="Disordered" evidence="1">
    <location>
        <begin position="1216"/>
        <end position="1297"/>
    </location>
</feature>
<feature type="compositionally biased region" description="Polar residues" evidence="1">
    <location>
        <begin position="1081"/>
        <end position="1094"/>
    </location>
</feature>
<proteinExistence type="predicted"/>
<feature type="compositionally biased region" description="Low complexity" evidence="1">
    <location>
        <begin position="862"/>
        <end position="871"/>
    </location>
</feature>
<dbReference type="InterPro" id="IPR014710">
    <property type="entry name" value="RmlC-like_jellyroll"/>
</dbReference>
<dbReference type="RefSeq" id="XP_029219538.1">
    <property type="nucleotide sequence ID" value="XM_029363615.1"/>
</dbReference>
<dbReference type="VEuPathDB" id="ToxoDB:BESB_051800"/>
<feature type="region of interest" description="Disordered" evidence="1">
    <location>
        <begin position="1"/>
        <end position="20"/>
    </location>
</feature>
<evidence type="ECO:0000259" key="2">
    <source>
        <dbReference type="PROSITE" id="PS50042"/>
    </source>
</evidence>
<feature type="region of interest" description="Disordered" evidence="1">
    <location>
        <begin position="1374"/>
        <end position="1419"/>
    </location>
</feature>